<accession>A0A5B7HCQ6</accession>
<evidence type="ECO:0000256" key="1">
    <source>
        <dbReference type="SAM" id="MobiDB-lite"/>
    </source>
</evidence>
<sequence length="68" mass="7571">MELTAPGLPHHQHPPPSRSTNLPSEILLQFPDMAASDHNLHDPSPTLITTDFRNLLNTHSLQISTLRV</sequence>
<evidence type="ECO:0000313" key="3">
    <source>
        <dbReference type="Proteomes" id="UP000324222"/>
    </source>
</evidence>
<dbReference type="EMBL" id="VSRR010026168">
    <property type="protein sequence ID" value="MPC67385.1"/>
    <property type="molecule type" value="Genomic_DNA"/>
</dbReference>
<dbReference type="Proteomes" id="UP000324222">
    <property type="component" value="Unassembled WGS sequence"/>
</dbReference>
<gene>
    <name evidence="2" type="ORF">E2C01_061560</name>
</gene>
<evidence type="ECO:0000313" key="2">
    <source>
        <dbReference type="EMBL" id="MPC67385.1"/>
    </source>
</evidence>
<feature type="region of interest" description="Disordered" evidence="1">
    <location>
        <begin position="1"/>
        <end position="23"/>
    </location>
</feature>
<protein>
    <submittedName>
        <fullName evidence="2">Uncharacterized protein</fullName>
    </submittedName>
</protein>
<proteinExistence type="predicted"/>
<dbReference type="AlphaFoldDB" id="A0A5B7HCQ6"/>
<comment type="caution">
    <text evidence="2">The sequence shown here is derived from an EMBL/GenBank/DDBJ whole genome shotgun (WGS) entry which is preliminary data.</text>
</comment>
<organism evidence="2 3">
    <name type="scientific">Portunus trituberculatus</name>
    <name type="common">Swimming crab</name>
    <name type="synonym">Neptunus trituberculatus</name>
    <dbReference type="NCBI Taxonomy" id="210409"/>
    <lineage>
        <taxon>Eukaryota</taxon>
        <taxon>Metazoa</taxon>
        <taxon>Ecdysozoa</taxon>
        <taxon>Arthropoda</taxon>
        <taxon>Crustacea</taxon>
        <taxon>Multicrustacea</taxon>
        <taxon>Malacostraca</taxon>
        <taxon>Eumalacostraca</taxon>
        <taxon>Eucarida</taxon>
        <taxon>Decapoda</taxon>
        <taxon>Pleocyemata</taxon>
        <taxon>Brachyura</taxon>
        <taxon>Eubrachyura</taxon>
        <taxon>Portunoidea</taxon>
        <taxon>Portunidae</taxon>
        <taxon>Portuninae</taxon>
        <taxon>Portunus</taxon>
    </lineage>
</organism>
<name>A0A5B7HCQ6_PORTR</name>
<reference evidence="2 3" key="1">
    <citation type="submission" date="2019-05" db="EMBL/GenBank/DDBJ databases">
        <title>Another draft genome of Portunus trituberculatus and its Hox gene families provides insights of decapod evolution.</title>
        <authorList>
            <person name="Jeong J.-H."/>
            <person name="Song I."/>
            <person name="Kim S."/>
            <person name="Choi T."/>
            <person name="Kim D."/>
            <person name="Ryu S."/>
            <person name="Kim W."/>
        </authorList>
    </citation>
    <scope>NUCLEOTIDE SEQUENCE [LARGE SCALE GENOMIC DNA]</scope>
    <source>
        <tissue evidence="2">Muscle</tissue>
    </source>
</reference>
<keyword evidence="3" id="KW-1185">Reference proteome</keyword>